<evidence type="ECO:0000313" key="1">
    <source>
        <dbReference type="EMBL" id="KAJ9605838.1"/>
    </source>
</evidence>
<protein>
    <submittedName>
        <fullName evidence="1">Uncharacterized protein</fullName>
    </submittedName>
</protein>
<name>A0AA38X2V8_9EURO</name>
<organism evidence="1 2">
    <name type="scientific">Cladophialophora chaetospira</name>
    <dbReference type="NCBI Taxonomy" id="386627"/>
    <lineage>
        <taxon>Eukaryota</taxon>
        <taxon>Fungi</taxon>
        <taxon>Dikarya</taxon>
        <taxon>Ascomycota</taxon>
        <taxon>Pezizomycotina</taxon>
        <taxon>Eurotiomycetes</taxon>
        <taxon>Chaetothyriomycetidae</taxon>
        <taxon>Chaetothyriales</taxon>
        <taxon>Herpotrichiellaceae</taxon>
        <taxon>Cladophialophora</taxon>
    </lineage>
</organism>
<evidence type="ECO:0000313" key="2">
    <source>
        <dbReference type="Proteomes" id="UP001172673"/>
    </source>
</evidence>
<dbReference type="Proteomes" id="UP001172673">
    <property type="component" value="Unassembled WGS sequence"/>
</dbReference>
<comment type="caution">
    <text evidence="1">The sequence shown here is derived from an EMBL/GenBank/DDBJ whole genome shotgun (WGS) entry which is preliminary data.</text>
</comment>
<dbReference type="EMBL" id="JAPDRK010000015">
    <property type="protein sequence ID" value="KAJ9605838.1"/>
    <property type="molecule type" value="Genomic_DNA"/>
</dbReference>
<reference evidence="1" key="1">
    <citation type="submission" date="2022-10" db="EMBL/GenBank/DDBJ databases">
        <title>Culturing micro-colonial fungi from biological soil crusts in the Mojave desert and describing Neophaeococcomyces mojavensis, and introducing the new genera and species Taxawa tesnikishii.</title>
        <authorList>
            <person name="Kurbessoian T."/>
            <person name="Stajich J.E."/>
        </authorList>
    </citation>
    <scope>NUCLEOTIDE SEQUENCE</scope>
    <source>
        <strain evidence="1">TK_41</strain>
    </source>
</reference>
<proteinExistence type="predicted"/>
<sequence>MANIAFQGPNLAQSRHRVRQVEEFADQIAGGVPLTAIAHANWINIYQLNAAVTAFNNYSTRIDQLKAKRVPGKLPSHLNHLTAFTEQQSKDIKEQAIAKSMITGEDIEKVFLKLEFEIETAISAAIDYQLEAYGIRPTFNQDGSVEILC</sequence>
<keyword evidence="2" id="KW-1185">Reference proteome</keyword>
<dbReference type="AlphaFoldDB" id="A0AA38X2V8"/>
<gene>
    <name evidence="1" type="ORF">H2200_009687</name>
</gene>
<accession>A0AA38X2V8</accession>